<evidence type="ECO:0000313" key="1">
    <source>
        <dbReference type="EMBL" id="KAJ7739333.1"/>
    </source>
</evidence>
<comment type="caution">
    <text evidence="1">The sequence shown here is derived from an EMBL/GenBank/DDBJ whole genome shotgun (WGS) entry which is preliminary data.</text>
</comment>
<sequence>MQAFLTDEPAPRLPPELERVIFEFTALSRRSSIPSLMLTAWRVKNWVEPILWKVVFMTSPAHQVRQIHGFPSMPVESFIHAISTKPLSFFSTSVRHLFLQSYLEVPTVAFIFAACDRLTHLYYTPFDRDAPAHLMALDSLHHLQQLTFFIMDLFPREIDFMRPMFRNLTHLEMLDTPNYLRLERLALPPRLTHIAFHPGSVTQYTTVLTWLRSDTQLVCILFLLGGPISRSRLTETPVVLDDDRFLFMGQTGDRADWLRVVAGKGYWVLAEAFISAKRTGRLDRSLRGLDQHGPLAQQLLSL</sequence>
<accession>A0AAD7IBU0</accession>
<gene>
    <name evidence="1" type="ORF">B0H16DRAFT_64144</name>
</gene>
<dbReference type="AlphaFoldDB" id="A0AAD7IBU0"/>
<proteinExistence type="predicted"/>
<organism evidence="1 2">
    <name type="scientific">Mycena metata</name>
    <dbReference type="NCBI Taxonomy" id="1033252"/>
    <lineage>
        <taxon>Eukaryota</taxon>
        <taxon>Fungi</taxon>
        <taxon>Dikarya</taxon>
        <taxon>Basidiomycota</taxon>
        <taxon>Agaricomycotina</taxon>
        <taxon>Agaricomycetes</taxon>
        <taxon>Agaricomycetidae</taxon>
        <taxon>Agaricales</taxon>
        <taxon>Marasmiineae</taxon>
        <taxon>Mycenaceae</taxon>
        <taxon>Mycena</taxon>
    </lineage>
</organism>
<evidence type="ECO:0000313" key="2">
    <source>
        <dbReference type="Proteomes" id="UP001215598"/>
    </source>
</evidence>
<protein>
    <submittedName>
        <fullName evidence="1">Uncharacterized protein</fullName>
    </submittedName>
</protein>
<dbReference type="Proteomes" id="UP001215598">
    <property type="component" value="Unassembled WGS sequence"/>
</dbReference>
<dbReference type="EMBL" id="JARKIB010000107">
    <property type="protein sequence ID" value="KAJ7739333.1"/>
    <property type="molecule type" value="Genomic_DNA"/>
</dbReference>
<reference evidence="1" key="1">
    <citation type="submission" date="2023-03" db="EMBL/GenBank/DDBJ databases">
        <title>Massive genome expansion in bonnet fungi (Mycena s.s.) driven by repeated elements and novel gene families across ecological guilds.</title>
        <authorList>
            <consortium name="Lawrence Berkeley National Laboratory"/>
            <person name="Harder C.B."/>
            <person name="Miyauchi S."/>
            <person name="Viragh M."/>
            <person name="Kuo A."/>
            <person name="Thoen E."/>
            <person name="Andreopoulos B."/>
            <person name="Lu D."/>
            <person name="Skrede I."/>
            <person name="Drula E."/>
            <person name="Henrissat B."/>
            <person name="Morin E."/>
            <person name="Kohler A."/>
            <person name="Barry K."/>
            <person name="LaButti K."/>
            <person name="Morin E."/>
            <person name="Salamov A."/>
            <person name="Lipzen A."/>
            <person name="Mereny Z."/>
            <person name="Hegedus B."/>
            <person name="Baldrian P."/>
            <person name="Stursova M."/>
            <person name="Weitz H."/>
            <person name="Taylor A."/>
            <person name="Grigoriev I.V."/>
            <person name="Nagy L.G."/>
            <person name="Martin F."/>
            <person name="Kauserud H."/>
        </authorList>
    </citation>
    <scope>NUCLEOTIDE SEQUENCE</scope>
    <source>
        <strain evidence="1">CBHHK182m</strain>
    </source>
</reference>
<keyword evidence="2" id="KW-1185">Reference proteome</keyword>
<name>A0AAD7IBU0_9AGAR</name>